<dbReference type="SMART" id="SM00382">
    <property type="entry name" value="AAA"/>
    <property type="match status" value="1"/>
</dbReference>
<keyword evidence="8" id="KW-0498">Mitosis</keyword>
<keyword evidence="8" id="KW-0132">Cell division</keyword>
<dbReference type="InterPro" id="IPR050304">
    <property type="entry name" value="MT-severing_AAA_ATPase"/>
</dbReference>
<comment type="caution">
    <text evidence="12">The sequence shown here is derived from an EMBL/GenBank/DDBJ whole genome shotgun (WGS) entry which is preliminary data.</text>
</comment>
<feature type="region of interest" description="Disordered" evidence="10">
    <location>
        <begin position="171"/>
        <end position="190"/>
    </location>
</feature>
<evidence type="ECO:0000256" key="8">
    <source>
        <dbReference type="HAMAP-Rule" id="MF_03023"/>
    </source>
</evidence>
<dbReference type="InterPro" id="IPR003593">
    <property type="entry name" value="AAA+_ATPase"/>
</dbReference>
<evidence type="ECO:0000259" key="11">
    <source>
        <dbReference type="SMART" id="SM00382"/>
    </source>
</evidence>
<keyword evidence="13" id="KW-1185">Reference proteome</keyword>
<comment type="subcellular location">
    <subcellularLocation>
        <location evidence="1">Cytoplasm</location>
        <location evidence="1">Cytoskeleton</location>
    </subcellularLocation>
    <subcellularLocation>
        <location evidence="8">Cytoplasm</location>
    </subcellularLocation>
    <subcellularLocation>
        <location evidence="8">Cytoplasm</location>
        <location evidence="8">Cytoskeleton</location>
        <location evidence="8">Microtubule organizing center</location>
        <location evidence="8">Centrosome</location>
    </subcellularLocation>
    <subcellularLocation>
        <location evidence="8">Cytoplasm</location>
        <location evidence="8">Cytoskeleton</location>
        <location evidence="8">Spindle pole</location>
    </subcellularLocation>
    <subcellularLocation>
        <location evidence="8">Cytoplasm</location>
        <location evidence="8">Cytoskeleton</location>
        <location evidence="8">Spindle</location>
    </subcellularLocation>
    <text evidence="8">Predominantly cytoplasmic. Also localized to the interphase centrosome and the mitotic spindle poles. Enhanced recruitment to the mitotic spindle poles requires microtubules and interaction with KATNB1.</text>
</comment>
<evidence type="ECO:0000256" key="1">
    <source>
        <dbReference type="ARBA" id="ARBA00004245"/>
    </source>
</evidence>
<sequence length="499" mass="55170">MTASIETLTKTARQQFILGNYDASVASYRLVINKLSERIHGQSNASEINFRNKLVELRNSLREEVESIETELLPLENQVKNRFENALSLEASSSDSPPADPTVRPIPSSNPRNAASNPAQRKSLTTRSAPAQQLTKKPVVDKKKGVQTKVKQSSAGDAASATANAYGSVLAPSTSAHEDGSGENGEGEKVFDATGYEPELVALIQGSILQQNQNSVMWKDVAGLESVKALLSEAIVLPMEYPDLFKGIRRPWRGICMFGPPGTGKTLLAKAVANECRTTFFSMSAATLTSKYRGDSEKLVRLLFDMARFHSPATIFIDEIDSICSRRGSDSEHEASRRVKSELLIQMDGCSADNEKTILVLAATNFPWDLDEALRRRLEKRIYIPLPDFEARLALLRNSLEEVQLASDVNFEVINKKLEGYSGSDITNICRDAAMGPMRECLQNASSDDLEARRRALDGKPDLTIRMHHFLVSMQKTMPSVSQDTVSRYVSWMEEFGSK</sequence>
<dbReference type="EC" id="5.6.1.1" evidence="8"/>
<dbReference type="PANTHER" id="PTHR23074">
    <property type="entry name" value="AAA DOMAIN-CONTAINING"/>
    <property type="match status" value="1"/>
</dbReference>
<dbReference type="InterPro" id="IPR003959">
    <property type="entry name" value="ATPase_AAA_core"/>
</dbReference>
<gene>
    <name evidence="8" type="primary">KATNA1</name>
    <name evidence="12" type="ORF">DdX_03817</name>
</gene>
<dbReference type="HAMAP" id="MF_03023">
    <property type="entry name" value="Katanin_p60_A1"/>
    <property type="match status" value="1"/>
</dbReference>
<keyword evidence="2 8" id="KW-0963">Cytoplasm</keyword>
<dbReference type="EMBL" id="JAKKPZ010000003">
    <property type="protein sequence ID" value="KAI1723648.1"/>
    <property type="molecule type" value="Genomic_DNA"/>
</dbReference>
<feature type="domain" description="AAA+ ATPase" evidence="11">
    <location>
        <begin position="251"/>
        <end position="388"/>
    </location>
</feature>
<comment type="activity regulation">
    <text evidence="8">ATPase activity is stimulated by microtubules, which promote homooligomerization. ATP-dependent microtubule severing is stimulated by interaction with KATNB1.</text>
</comment>
<protein>
    <recommendedName>
        <fullName evidence="8">Katanin p60 ATPase-containing subunit A1</fullName>
        <shortName evidence="8">Katanin p60 subunit A1</shortName>
        <ecNumber evidence="8">5.6.1.1</ecNumber>
    </recommendedName>
    <alternativeName>
        <fullName evidence="8">p60 katanin</fullName>
    </alternativeName>
</protein>
<dbReference type="Pfam" id="PF09336">
    <property type="entry name" value="Vps4_C"/>
    <property type="match status" value="1"/>
</dbReference>
<keyword evidence="6 8" id="KW-0206">Cytoskeleton</keyword>
<dbReference type="InterPro" id="IPR003960">
    <property type="entry name" value="ATPase_AAA_CS"/>
</dbReference>
<dbReference type="FunFam" id="3.40.50.300:FF:000159">
    <property type="entry name" value="Katanin p60 ATPase-containing subunit A1"/>
    <property type="match status" value="1"/>
</dbReference>
<evidence type="ECO:0000313" key="12">
    <source>
        <dbReference type="EMBL" id="KAI1723648.1"/>
    </source>
</evidence>
<dbReference type="AlphaFoldDB" id="A0AAD4NED1"/>
<comment type="subunit">
    <text evidence="8">Can homooligomerize into hexameric rings, which may be promoted by interaction with microtubules. Interacts with KATNB1, which may serve as a targeting subunit.</text>
</comment>
<feature type="binding site" evidence="8">
    <location>
        <begin position="259"/>
        <end position="266"/>
    </location>
    <ligand>
        <name>ATP</name>
        <dbReference type="ChEBI" id="CHEBI:30616"/>
    </ligand>
</feature>
<evidence type="ECO:0000256" key="9">
    <source>
        <dbReference type="SAM" id="Coils"/>
    </source>
</evidence>
<dbReference type="InterPro" id="IPR028596">
    <property type="entry name" value="KATNA1"/>
</dbReference>
<dbReference type="GO" id="GO:0016887">
    <property type="term" value="F:ATP hydrolysis activity"/>
    <property type="evidence" value="ECO:0007669"/>
    <property type="project" value="InterPro"/>
</dbReference>
<comment type="function">
    <text evidence="8">Catalytic subunit of a complex which severs microtubules in an ATP-dependent manner. Microtubule severing may promote rapid reorganization of cellular microtubule arrays and the release of microtubules from the centrosome following nucleation.</text>
</comment>
<accession>A0AAD4NED1</accession>
<dbReference type="GO" id="GO:0005813">
    <property type="term" value="C:centrosome"/>
    <property type="evidence" value="ECO:0007669"/>
    <property type="project" value="UniProtKB-SubCell"/>
</dbReference>
<evidence type="ECO:0000256" key="6">
    <source>
        <dbReference type="ARBA" id="ARBA00023212"/>
    </source>
</evidence>
<dbReference type="GO" id="GO:0008017">
    <property type="term" value="F:microtubule binding"/>
    <property type="evidence" value="ECO:0007669"/>
    <property type="project" value="UniProtKB-UniRule"/>
</dbReference>
<dbReference type="InterPro" id="IPR027417">
    <property type="entry name" value="P-loop_NTPase"/>
</dbReference>
<comment type="catalytic activity">
    <reaction evidence="8">
        <text>n ATP + n H2O + a microtubule = n ADP + n phosphate + (n+1) alpha/beta tubulin heterodimers.</text>
        <dbReference type="EC" id="5.6.1.1"/>
    </reaction>
</comment>
<dbReference type="Gene3D" id="1.20.58.80">
    <property type="entry name" value="Phosphotransferase system, lactose/cellobiose-type IIA subunit"/>
    <property type="match status" value="1"/>
</dbReference>
<proteinExistence type="inferred from homology"/>
<comment type="similarity">
    <text evidence="8">Belongs to the AAA ATPase family. Katanin p60 subunit A1 subfamily.</text>
</comment>
<dbReference type="GO" id="GO:0005524">
    <property type="term" value="F:ATP binding"/>
    <property type="evidence" value="ECO:0007669"/>
    <property type="project" value="UniProtKB-KW"/>
</dbReference>
<dbReference type="GO" id="GO:0051301">
    <property type="term" value="P:cell division"/>
    <property type="evidence" value="ECO:0007669"/>
    <property type="project" value="UniProtKB-KW"/>
</dbReference>
<dbReference type="GO" id="GO:0005874">
    <property type="term" value="C:microtubule"/>
    <property type="evidence" value="ECO:0007669"/>
    <property type="project" value="UniProtKB-KW"/>
</dbReference>
<dbReference type="Proteomes" id="UP001201812">
    <property type="component" value="Unassembled WGS sequence"/>
</dbReference>
<evidence type="ECO:0000256" key="2">
    <source>
        <dbReference type="ARBA" id="ARBA00022490"/>
    </source>
</evidence>
<dbReference type="Pfam" id="PF00004">
    <property type="entry name" value="AAA"/>
    <property type="match status" value="1"/>
</dbReference>
<keyword evidence="5 8" id="KW-0067">ATP-binding</keyword>
<dbReference type="InterPro" id="IPR041569">
    <property type="entry name" value="AAA_lid_3"/>
</dbReference>
<keyword evidence="9" id="KW-0175">Coiled coil</keyword>
<dbReference type="Pfam" id="PF17862">
    <property type="entry name" value="AAA_lid_3"/>
    <property type="match status" value="1"/>
</dbReference>
<evidence type="ECO:0000256" key="7">
    <source>
        <dbReference type="ARBA" id="ARBA00023235"/>
    </source>
</evidence>
<evidence type="ECO:0000256" key="3">
    <source>
        <dbReference type="ARBA" id="ARBA00022701"/>
    </source>
</evidence>
<feature type="compositionally biased region" description="Polar residues" evidence="10">
    <location>
        <begin position="107"/>
        <end position="135"/>
    </location>
</feature>
<dbReference type="Gene3D" id="1.10.8.60">
    <property type="match status" value="1"/>
</dbReference>
<dbReference type="GO" id="GO:0005737">
    <property type="term" value="C:cytoplasm"/>
    <property type="evidence" value="ECO:0007669"/>
    <property type="project" value="UniProtKB-SubCell"/>
</dbReference>
<dbReference type="Gene3D" id="3.40.50.300">
    <property type="entry name" value="P-loop containing nucleotide triphosphate hydrolases"/>
    <property type="match status" value="1"/>
</dbReference>
<dbReference type="GO" id="GO:0008568">
    <property type="term" value="F:microtubule severing ATPase activity"/>
    <property type="evidence" value="ECO:0007669"/>
    <property type="project" value="UniProtKB-EC"/>
</dbReference>
<evidence type="ECO:0000256" key="4">
    <source>
        <dbReference type="ARBA" id="ARBA00022741"/>
    </source>
</evidence>
<evidence type="ECO:0000256" key="10">
    <source>
        <dbReference type="SAM" id="MobiDB-lite"/>
    </source>
</evidence>
<evidence type="ECO:0000256" key="5">
    <source>
        <dbReference type="ARBA" id="ARBA00022840"/>
    </source>
</evidence>
<name>A0AAD4NED1_9BILA</name>
<keyword evidence="3 8" id="KW-0493">Microtubule</keyword>
<organism evidence="12 13">
    <name type="scientific">Ditylenchus destructor</name>
    <dbReference type="NCBI Taxonomy" id="166010"/>
    <lineage>
        <taxon>Eukaryota</taxon>
        <taxon>Metazoa</taxon>
        <taxon>Ecdysozoa</taxon>
        <taxon>Nematoda</taxon>
        <taxon>Chromadorea</taxon>
        <taxon>Rhabditida</taxon>
        <taxon>Tylenchina</taxon>
        <taxon>Tylenchomorpha</taxon>
        <taxon>Sphaerularioidea</taxon>
        <taxon>Anguinidae</taxon>
        <taxon>Anguininae</taxon>
        <taxon>Ditylenchus</taxon>
    </lineage>
</organism>
<dbReference type="PROSITE" id="PS00674">
    <property type="entry name" value="AAA"/>
    <property type="match status" value="1"/>
</dbReference>
<dbReference type="GO" id="GO:0051013">
    <property type="term" value="P:microtubule severing"/>
    <property type="evidence" value="ECO:0007669"/>
    <property type="project" value="UniProtKB-UniRule"/>
</dbReference>
<keyword evidence="8" id="KW-0131">Cell cycle</keyword>
<feature type="compositionally biased region" description="Basic and acidic residues" evidence="10">
    <location>
        <begin position="176"/>
        <end position="190"/>
    </location>
</feature>
<feature type="coiled-coil region" evidence="9">
    <location>
        <begin position="51"/>
        <end position="78"/>
    </location>
</feature>
<evidence type="ECO:0000313" key="13">
    <source>
        <dbReference type="Proteomes" id="UP001201812"/>
    </source>
</evidence>
<dbReference type="InterPro" id="IPR015415">
    <property type="entry name" value="Spast_Vps4_C"/>
</dbReference>
<keyword evidence="4 8" id="KW-0547">Nucleotide-binding</keyword>
<reference evidence="12" key="1">
    <citation type="submission" date="2022-01" db="EMBL/GenBank/DDBJ databases">
        <title>Genome Sequence Resource for Two Populations of Ditylenchus destructor, the Migratory Endoparasitic Phytonematode.</title>
        <authorList>
            <person name="Zhang H."/>
            <person name="Lin R."/>
            <person name="Xie B."/>
        </authorList>
    </citation>
    <scope>NUCLEOTIDE SEQUENCE</scope>
    <source>
        <strain evidence="12">BazhouSP</strain>
    </source>
</reference>
<dbReference type="SUPFAM" id="SSF52540">
    <property type="entry name" value="P-loop containing nucleoside triphosphate hydrolases"/>
    <property type="match status" value="1"/>
</dbReference>
<keyword evidence="7 8" id="KW-0413">Isomerase</keyword>
<dbReference type="GO" id="GO:0000922">
    <property type="term" value="C:spindle pole"/>
    <property type="evidence" value="ECO:0007669"/>
    <property type="project" value="UniProtKB-SubCell"/>
</dbReference>
<feature type="region of interest" description="Disordered" evidence="10">
    <location>
        <begin position="89"/>
        <end position="158"/>
    </location>
</feature>
<dbReference type="PANTHER" id="PTHR23074:SF19">
    <property type="entry name" value="KATANIN P60 ATPASE-CONTAINING SUBUNIT A1"/>
    <property type="match status" value="1"/>
</dbReference>